<dbReference type="InterPro" id="IPR027385">
    <property type="entry name" value="Beta-barrel_OMP"/>
</dbReference>
<dbReference type="AlphaFoldDB" id="A0A0B9FRP4"/>
<name>A0A0B9FRP4_9GAMM</name>
<organism evidence="4 5">
    <name type="scientific">Photobacterium gaetbulicola</name>
    <dbReference type="NCBI Taxonomy" id="1295392"/>
    <lineage>
        <taxon>Bacteria</taxon>
        <taxon>Pseudomonadati</taxon>
        <taxon>Pseudomonadota</taxon>
        <taxon>Gammaproteobacteria</taxon>
        <taxon>Vibrionales</taxon>
        <taxon>Vibrionaceae</taxon>
        <taxon>Photobacterium</taxon>
    </lineage>
</organism>
<keyword evidence="1 2" id="KW-0732">Signal</keyword>
<evidence type="ECO:0000313" key="5">
    <source>
        <dbReference type="Proteomes" id="UP000031278"/>
    </source>
</evidence>
<evidence type="ECO:0000256" key="1">
    <source>
        <dbReference type="ARBA" id="ARBA00022729"/>
    </source>
</evidence>
<dbReference type="Pfam" id="PF13505">
    <property type="entry name" value="OMP_b-brl"/>
    <property type="match status" value="1"/>
</dbReference>
<feature type="domain" description="Outer membrane protein beta-barrel" evidence="3">
    <location>
        <begin position="5"/>
        <end position="186"/>
    </location>
</feature>
<reference evidence="4 5" key="1">
    <citation type="submission" date="2014-12" db="EMBL/GenBank/DDBJ databases">
        <title>Genome sequencing of Photobacterium gaetbulicola AD005a.</title>
        <authorList>
            <person name="Adrian T.G.S."/>
            <person name="Chan K.G."/>
        </authorList>
    </citation>
    <scope>NUCLEOTIDE SEQUENCE [LARGE SCALE GENOMIC DNA]</scope>
    <source>
        <strain evidence="4 5">AD005a</strain>
    </source>
</reference>
<dbReference type="Gene3D" id="2.40.160.20">
    <property type="match status" value="1"/>
</dbReference>
<evidence type="ECO:0000313" key="4">
    <source>
        <dbReference type="EMBL" id="KHT59168.1"/>
    </source>
</evidence>
<feature type="chain" id="PRO_5002128006" description="Outer membrane protein beta-barrel domain-containing protein" evidence="2">
    <location>
        <begin position="20"/>
        <end position="186"/>
    </location>
</feature>
<dbReference type="Proteomes" id="UP000031278">
    <property type="component" value="Unassembled WGS sequence"/>
</dbReference>
<dbReference type="RefSeq" id="WP_039469135.1">
    <property type="nucleotide sequence ID" value="NZ_JWLZ01000214.1"/>
</dbReference>
<dbReference type="EMBL" id="JWLZ01000214">
    <property type="protein sequence ID" value="KHT59168.1"/>
    <property type="molecule type" value="Genomic_DNA"/>
</dbReference>
<accession>A0A0B9FRP4</accession>
<gene>
    <name evidence="4" type="ORF">RJ45_24625</name>
</gene>
<evidence type="ECO:0000256" key="2">
    <source>
        <dbReference type="SAM" id="SignalP"/>
    </source>
</evidence>
<proteinExistence type="predicted"/>
<feature type="signal peptide" evidence="2">
    <location>
        <begin position="1"/>
        <end position="19"/>
    </location>
</feature>
<evidence type="ECO:0000259" key="3">
    <source>
        <dbReference type="Pfam" id="PF13505"/>
    </source>
</evidence>
<comment type="caution">
    <text evidence="4">The sequence shown here is derived from an EMBL/GenBank/DDBJ whole genome shotgun (WGS) entry which is preliminary data.</text>
</comment>
<dbReference type="InterPro" id="IPR011250">
    <property type="entry name" value="OMP/PagP_B-barrel"/>
</dbReference>
<sequence>MKTPIALLLAALLSTSAFASSVSGPYVGLKLGFTDYSKATLPGQYGLTAGYAFDITPRVTLGMELNATELGDSIFFKGFTAIDYKTYSYSAVLKPKYHFMALGNQPAYVAAVVGVSRVEESREYYVRGEGYRKDRDQDTTGIYGFEVGREVTPNLDIVGYFNYQKADLFGEDNYYRSYGFGINYRF</sequence>
<dbReference type="SUPFAM" id="SSF56925">
    <property type="entry name" value="OMPA-like"/>
    <property type="match status" value="1"/>
</dbReference>
<protein>
    <recommendedName>
        <fullName evidence="3">Outer membrane protein beta-barrel domain-containing protein</fullName>
    </recommendedName>
</protein>